<organism evidence="3">
    <name type="scientific">marine metagenome</name>
    <dbReference type="NCBI Taxonomy" id="408172"/>
    <lineage>
        <taxon>unclassified sequences</taxon>
        <taxon>metagenomes</taxon>
        <taxon>ecological metagenomes</taxon>
    </lineage>
</organism>
<evidence type="ECO:0000256" key="1">
    <source>
        <dbReference type="ARBA" id="ARBA00008558"/>
    </source>
</evidence>
<dbReference type="GO" id="GO:0005975">
    <property type="term" value="P:carbohydrate metabolic process"/>
    <property type="evidence" value="ECO:0007669"/>
    <property type="project" value="InterPro"/>
</dbReference>
<feature type="non-terminal residue" evidence="3">
    <location>
        <position position="289"/>
    </location>
</feature>
<evidence type="ECO:0008006" key="4">
    <source>
        <dbReference type="Google" id="ProtNLM"/>
    </source>
</evidence>
<dbReference type="Gene3D" id="1.50.10.10">
    <property type="match status" value="1"/>
</dbReference>
<feature type="non-terminal residue" evidence="3">
    <location>
        <position position="1"/>
    </location>
</feature>
<dbReference type="PANTHER" id="PTHR15108">
    <property type="entry name" value="N-ACYLGLUCOSAMINE-2-EPIMERASE"/>
    <property type="match status" value="1"/>
</dbReference>
<sequence length="289" mass="34296">MAINTIYDNHFLKDHINSIIKFYHPICIDSERGGYINQLNDDGEIYDRNTKHLVGTCRFIYNYAVVALLFKEKEYIESCNHGINYLLNYHRQPNRGFAWIIDNNGVKDATLHCYGHAFVLLAVSISNKINSNRNIHLVYEIYDFLEEVFWDKENRLYVDEICSTDLEVISSYRGQNANMHMCEAMLLAFEITKDIKFFDRAYIIADRICNDLTLKTNGYVWEHYNENWEIDWSYNINDKKNLFRPYGFLSGHFAEWAKLLLKIKNIDNNKWLQEKAVYLFDSAVRISWD</sequence>
<evidence type="ECO:0000313" key="3">
    <source>
        <dbReference type="EMBL" id="SVD31783.1"/>
    </source>
</evidence>
<reference evidence="3" key="1">
    <citation type="submission" date="2018-05" db="EMBL/GenBank/DDBJ databases">
        <authorList>
            <person name="Lanie J.A."/>
            <person name="Ng W.-L."/>
            <person name="Kazmierczak K.M."/>
            <person name="Andrzejewski T.M."/>
            <person name="Davidsen T.M."/>
            <person name="Wayne K.J."/>
            <person name="Tettelin H."/>
            <person name="Glass J.I."/>
            <person name="Rusch D."/>
            <person name="Podicherti R."/>
            <person name="Tsui H.-C.T."/>
            <person name="Winkler M.E."/>
        </authorList>
    </citation>
    <scope>NUCLEOTIDE SEQUENCE</scope>
</reference>
<evidence type="ECO:0000256" key="2">
    <source>
        <dbReference type="ARBA" id="ARBA00023235"/>
    </source>
</evidence>
<keyword evidence="2" id="KW-0413">Isomerase</keyword>
<gene>
    <name evidence="3" type="ORF">METZ01_LOCUS384637</name>
</gene>
<dbReference type="Pfam" id="PF07221">
    <property type="entry name" value="GlcNAc_2-epim"/>
    <property type="match status" value="1"/>
</dbReference>
<dbReference type="InterPro" id="IPR012341">
    <property type="entry name" value="6hp_glycosidase-like_sf"/>
</dbReference>
<dbReference type="EMBL" id="UINC01143070">
    <property type="protein sequence ID" value="SVD31783.1"/>
    <property type="molecule type" value="Genomic_DNA"/>
</dbReference>
<dbReference type="SUPFAM" id="SSF48208">
    <property type="entry name" value="Six-hairpin glycosidases"/>
    <property type="match status" value="1"/>
</dbReference>
<dbReference type="AlphaFoldDB" id="A0A382UC09"/>
<comment type="similarity">
    <text evidence="1">Belongs to the N-acylglucosamine 2-epimerase family.</text>
</comment>
<name>A0A382UC09_9ZZZZ</name>
<protein>
    <recommendedName>
        <fullName evidence="4">N-acylglucosamine 2-epimerase</fullName>
    </recommendedName>
</protein>
<dbReference type="InterPro" id="IPR008928">
    <property type="entry name" value="6-hairpin_glycosidase_sf"/>
</dbReference>
<dbReference type="InterPro" id="IPR010819">
    <property type="entry name" value="AGE/CE"/>
</dbReference>
<dbReference type="GO" id="GO:0016853">
    <property type="term" value="F:isomerase activity"/>
    <property type="evidence" value="ECO:0007669"/>
    <property type="project" value="UniProtKB-KW"/>
</dbReference>
<proteinExistence type="inferred from homology"/>
<accession>A0A382UC09</accession>